<feature type="compositionally biased region" description="Basic and acidic residues" evidence="1">
    <location>
        <begin position="110"/>
        <end position="122"/>
    </location>
</feature>
<dbReference type="EMBL" id="BAAAHB010000114">
    <property type="protein sequence ID" value="GAA0490091.1"/>
    <property type="molecule type" value="Genomic_DNA"/>
</dbReference>
<accession>A0ABN1B4H1</accession>
<protein>
    <submittedName>
        <fullName evidence="2">Uncharacterized protein</fullName>
    </submittedName>
</protein>
<feature type="region of interest" description="Disordered" evidence="1">
    <location>
        <begin position="102"/>
        <end position="122"/>
    </location>
</feature>
<evidence type="ECO:0000256" key="1">
    <source>
        <dbReference type="SAM" id="MobiDB-lite"/>
    </source>
</evidence>
<reference evidence="2 3" key="1">
    <citation type="journal article" date="2019" name="Int. J. Syst. Evol. Microbiol.">
        <title>The Global Catalogue of Microorganisms (GCM) 10K type strain sequencing project: providing services to taxonomists for standard genome sequencing and annotation.</title>
        <authorList>
            <consortium name="The Broad Institute Genomics Platform"/>
            <consortium name="The Broad Institute Genome Sequencing Center for Infectious Disease"/>
            <person name="Wu L."/>
            <person name="Ma J."/>
        </authorList>
    </citation>
    <scope>NUCLEOTIDE SEQUENCE [LARGE SCALE GENOMIC DNA]</scope>
    <source>
        <strain evidence="2 3">JCM 10649</strain>
    </source>
</reference>
<organism evidence="2 3">
    <name type="scientific">Streptomyces stramineus</name>
    <dbReference type="NCBI Taxonomy" id="173861"/>
    <lineage>
        <taxon>Bacteria</taxon>
        <taxon>Bacillati</taxon>
        <taxon>Actinomycetota</taxon>
        <taxon>Actinomycetes</taxon>
        <taxon>Kitasatosporales</taxon>
        <taxon>Streptomycetaceae</taxon>
        <taxon>Streptomyces</taxon>
    </lineage>
</organism>
<sequence length="243" mass="26170">MRQGELSTLLGESKDARRELRDAIHATAEELRRSIGESRTEVLSALRAELGAMGADNGETRARAVRAGDDIADLRQHVQQLHLLVRGLAEEVARTREALTAVPPGAVAGQEHRGAGDEEDPEQRRELLRAAARVASATLVCHRDTWEFLMSRVAGHAHFRMPHEVADYSAGRVQAALSGRSLIAVLIALGETRDRGRDGDWALATTVYDRLAEGLGGLSAQGLPLSIVLDDRAGDVPEEPGTA</sequence>
<evidence type="ECO:0000313" key="2">
    <source>
        <dbReference type="EMBL" id="GAA0490091.1"/>
    </source>
</evidence>
<keyword evidence="3" id="KW-1185">Reference proteome</keyword>
<name>A0ABN1B4H1_9ACTN</name>
<evidence type="ECO:0000313" key="3">
    <source>
        <dbReference type="Proteomes" id="UP001499895"/>
    </source>
</evidence>
<gene>
    <name evidence="2" type="ORF">GCM10009544_58860</name>
</gene>
<comment type="caution">
    <text evidence="2">The sequence shown here is derived from an EMBL/GenBank/DDBJ whole genome shotgun (WGS) entry which is preliminary data.</text>
</comment>
<dbReference type="RefSeq" id="WP_344096575.1">
    <property type="nucleotide sequence ID" value="NZ_BAAAHB010000114.1"/>
</dbReference>
<dbReference type="Proteomes" id="UP001499895">
    <property type="component" value="Unassembled WGS sequence"/>
</dbReference>
<proteinExistence type="predicted"/>